<evidence type="ECO:0000313" key="1">
    <source>
        <dbReference type="EMBL" id="KPQ13470.1"/>
    </source>
</evidence>
<dbReference type="PATRIC" id="fig|1305737.6.peg.3248"/>
<accession>A0A0P7XDN5</accession>
<comment type="caution">
    <text evidence="1">The sequence shown here is derived from an EMBL/GenBank/DDBJ whole genome shotgun (WGS) entry which is preliminary data.</text>
</comment>
<reference evidence="1 2" key="1">
    <citation type="submission" date="2015-09" db="EMBL/GenBank/DDBJ databases">
        <title>Identification and resolution of microdiversity through metagenomic sequencing of parallel consortia.</title>
        <authorList>
            <person name="Nelson W.C."/>
            <person name="Romine M.F."/>
            <person name="Lindemann S.R."/>
        </authorList>
    </citation>
    <scope>NUCLEOTIDE SEQUENCE [LARGE SCALE GENOMIC DNA]</scope>
    <source>
        <strain evidence="1">HL-49</strain>
    </source>
</reference>
<dbReference type="STRING" id="1305737.GCA_000526355_01673"/>
<dbReference type="Proteomes" id="UP000050421">
    <property type="component" value="Unassembled WGS sequence"/>
</dbReference>
<proteinExistence type="predicted"/>
<gene>
    <name evidence="1" type="ORF">HLUCCX10_12950</name>
</gene>
<dbReference type="AlphaFoldDB" id="A0A0P7XDN5"/>
<dbReference type="OrthoDB" id="826457at2"/>
<organism evidence="1 2">
    <name type="scientific">Algoriphagus marincola HL-49</name>
    <dbReference type="NCBI Taxonomy" id="1305737"/>
    <lineage>
        <taxon>Bacteria</taxon>
        <taxon>Pseudomonadati</taxon>
        <taxon>Bacteroidota</taxon>
        <taxon>Cytophagia</taxon>
        <taxon>Cytophagales</taxon>
        <taxon>Cyclobacteriaceae</taxon>
        <taxon>Algoriphagus</taxon>
    </lineage>
</organism>
<name>A0A0P7XDN5_9BACT</name>
<protein>
    <submittedName>
        <fullName evidence="1">Toxin-antitoxin system antidote component</fullName>
    </submittedName>
</protein>
<evidence type="ECO:0000313" key="2">
    <source>
        <dbReference type="Proteomes" id="UP000050421"/>
    </source>
</evidence>
<dbReference type="EMBL" id="LJXT01000089">
    <property type="protein sequence ID" value="KPQ13470.1"/>
    <property type="molecule type" value="Genomic_DNA"/>
</dbReference>
<sequence>MTLTMHIGEFKARFSEVVEMIKNGVTIKVIKGKSGELVGYFGKDLQEPKPLNRKLGFFNSQGVSISKEDLEWSDEELSDFDL</sequence>
<dbReference type="eggNOG" id="ENOG502ZT72">
    <property type="taxonomic scope" value="Bacteria"/>
</dbReference>